<accession>A0A9D5BFB2</accession>
<comment type="caution">
    <text evidence="2">The sequence shown here is derived from an EMBL/GenBank/DDBJ whole genome shotgun (WGS) entry which is preliminary data.</text>
</comment>
<evidence type="ECO:0000313" key="3">
    <source>
        <dbReference type="Proteomes" id="UP001058974"/>
    </source>
</evidence>
<dbReference type="AlphaFoldDB" id="A0A9D5BFB2"/>
<dbReference type="Gramene" id="Psat01G0155600-T1">
    <property type="protein sequence ID" value="KAI5442554.1"/>
    <property type="gene ID" value="KIW84_011556"/>
</dbReference>
<dbReference type="Proteomes" id="UP001058974">
    <property type="component" value="Chromosome 1"/>
</dbReference>
<feature type="domain" description="Reverse transcriptase zinc-binding" evidence="1">
    <location>
        <begin position="51"/>
        <end position="110"/>
    </location>
</feature>
<reference evidence="2 3" key="1">
    <citation type="journal article" date="2022" name="Nat. Genet.">
        <title>Improved pea reference genome and pan-genome highlight genomic features and evolutionary characteristics.</title>
        <authorList>
            <person name="Yang T."/>
            <person name="Liu R."/>
            <person name="Luo Y."/>
            <person name="Hu S."/>
            <person name="Wang D."/>
            <person name="Wang C."/>
            <person name="Pandey M.K."/>
            <person name="Ge S."/>
            <person name="Xu Q."/>
            <person name="Li N."/>
            <person name="Li G."/>
            <person name="Huang Y."/>
            <person name="Saxena R.K."/>
            <person name="Ji Y."/>
            <person name="Li M."/>
            <person name="Yan X."/>
            <person name="He Y."/>
            <person name="Liu Y."/>
            <person name="Wang X."/>
            <person name="Xiang C."/>
            <person name="Varshney R.K."/>
            <person name="Ding H."/>
            <person name="Gao S."/>
            <person name="Zong X."/>
        </authorList>
    </citation>
    <scope>NUCLEOTIDE SEQUENCE [LARGE SCALE GENOMIC DNA]</scope>
    <source>
        <strain evidence="2 3">cv. Zhongwan 6</strain>
    </source>
</reference>
<proteinExistence type="predicted"/>
<protein>
    <recommendedName>
        <fullName evidence="1">Reverse transcriptase zinc-binding domain-containing protein</fullName>
    </recommendedName>
</protein>
<dbReference type="Pfam" id="PF13966">
    <property type="entry name" value="zf-RVT"/>
    <property type="match status" value="1"/>
</dbReference>
<dbReference type="EMBL" id="JAMSHJ010000001">
    <property type="protein sequence ID" value="KAI5442554.1"/>
    <property type="molecule type" value="Genomic_DNA"/>
</dbReference>
<keyword evidence="3" id="KW-1185">Reference proteome</keyword>
<organism evidence="2 3">
    <name type="scientific">Pisum sativum</name>
    <name type="common">Garden pea</name>
    <name type="synonym">Lathyrus oleraceus</name>
    <dbReference type="NCBI Taxonomy" id="3888"/>
    <lineage>
        <taxon>Eukaryota</taxon>
        <taxon>Viridiplantae</taxon>
        <taxon>Streptophyta</taxon>
        <taxon>Embryophyta</taxon>
        <taxon>Tracheophyta</taxon>
        <taxon>Spermatophyta</taxon>
        <taxon>Magnoliopsida</taxon>
        <taxon>eudicotyledons</taxon>
        <taxon>Gunneridae</taxon>
        <taxon>Pentapetalae</taxon>
        <taxon>rosids</taxon>
        <taxon>fabids</taxon>
        <taxon>Fabales</taxon>
        <taxon>Fabaceae</taxon>
        <taxon>Papilionoideae</taxon>
        <taxon>50 kb inversion clade</taxon>
        <taxon>NPAAA clade</taxon>
        <taxon>Hologalegina</taxon>
        <taxon>IRL clade</taxon>
        <taxon>Fabeae</taxon>
        <taxon>Lathyrus</taxon>
    </lineage>
</organism>
<sequence length="211" mass="23895">MSVPNDLLIISFIIDRSWNFLVQVRIRNYYVPFDLRLDKRVCSHFYLGELSLKDAYEFKRLLGVSNDWWRWVWAKSIPPSKSFTVWRLLLSKLSTDGQLKHMNFAFPSRSGMIFGASATAVGRINVTSLCSQDCGSYLEAPPRDWIKINYDGASLGNPSSSACVDIARDFDDGFLDAFSNFLGVSNSLISKLSGAMLPFELAHENGWRKFG</sequence>
<gene>
    <name evidence="2" type="ORF">KIW84_011556</name>
</gene>
<name>A0A9D5BFB2_PEA</name>
<dbReference type="InterPro" id="IPR026960">
    <property type="entry name" value="RVT-Znf"/>
</dbReference>
<evidence type="ECO:0000259" key="1">
    <source>
        <dbReference type="Pfam" id="PF13966"/>
    </source>
</evidence>
<evidence type="ECO:0000313" key="2">
    <source>
        <dbReference type="EMBL" id="KAI5442554.1"/>
    </source>
</evidence>